<accession>X1CRU5</accession>
<sequence length="94" mass="9921">CRVYPQDVGATITLAANAVANVFGSWTEIVPLTAIGFGYEVVGLVIEAANKSTTYLVRLGFSTVAITEPTDAQILGERRVLLPSPVGKATELLD</sequence>
<proteinExistence type="predicted"/>
<gene>
    <name evidence="1" type="ORF">S01H4_48976</name>
</gene>
<dbReference type="AlphaFoldDB" id="X1CRU5"/>
<name>X1CRU5_9ZZZZ</name>
<reference evidence="1" key="1">
    <citation type="journal article" date="2014" name="Front. Microbiol.">
        <title>High frequency of phylogenetically diverse reductive dehalogenase-homologous genes in deep subseafloor sedimentary metagenomes.</title>
        <authorList>
            <person name="Kawai M."/>
            <person name="Futagami T."/>
            <person name="Toyoda A."/>
            <person name="Takaki Y."/>
            <person name="Nishi S."/>
            <person name="Hori S."/>
            <person name="Arai W."/>
            <person name="Tsubouchi T."/>
            <person name="Morono Y."/>
            <person name="Uchiyama I."/>
            <person name="Ito T."/>
            <person name="Fujiyama A."/>
            <person name="Inagaki F."/>
            <person name="Takami H."/>
        </authorList>
    </citation>
    <scope>NUCLEOTIDE SEQUENCE</scope>
    <source>
        <strain evidence="1">Expedition CK06-06</strain>
    </source>
</reference>
<protein>
    <submittedName>
        <fullName evidence="1">Uncharacterized protein</fullName>
    </submittedName>
</protein>
<feature type="non-terminal residue" evidence="1">
    <location>
        <position position="1"/>
    </location>
</feature>
<comment type="caution">
    <text evidence="1">The sequence shown here is derived from an EMBL/GenBank/DDBJ whole genome shotgun (WGS) entry which is preliminary data.</text>
</comment>
<organism evidence="1">
    <name type="scientific">marine sediment metagenome</name>
    <dbReference type="NCBI Taxonomy" id="412755"/>
    <lineage>
        <taxon>unclassified sequences</taxon>
        <taxon>metagenomes</taxon>
        <taxon>ecological metagenomes</taxon>
    </lineage>
</organism>
<dbReference type="EMBL" id="BART01027654">
    <property type="protein sequence ID" value="GAG95697.1"/>
    <property type="molecule type" value="Genomic_DNA"/>
</dbReference>
<evidence type="ECO:0000313" key="1">
    <source>
        <dbReference type="EMBL" id="GAG95697.1"/>
    </source>
</evidence>